<dbReference type="AlphaFoldDB" id="A0A8J8JV52"/>
<gene>
    <name evidence="1" type="ORF">GD597_00200</name>
</gene>
<comment type="caution">
    <text evidence="1">The sequence shown here is derived from an EMBL/GenBank/DDBJ whole genome shotgun (WGS) entry which is preliminary data.</text>
</comment>
<dbReference type="RefSeq" id="WP_171605773.1">
    <property type="nucleotide sequence ID" value="NZ_WHPF01000001.1"/>
</dbReference>
<accession>A0A8J8JV52</accession>
<evidence type="ECO:0000313" key="1">
    <source>
        <dbReference type="EMBL" id="NNV53856.1"/>
    </source>
</evidence>
<keyword evidence="2" id="KW-1185">Reference proteome</keyword>
<evidence type="ECO:0008006" key="3">
    <source>
        <dbReference type="Google" id="ProtNLM"/>
    </source>
</evidence>
<sequence>MLTTDLSISKTLWKKLIKELKLRGKGIRESGAFLLANSTERKITEFICYDELDPHSLESGIIVFEGDGYLPLWKICREKELQVMADVHTHPGNWTGQSGADKKHPMIAQAGHLALIVPNLATKRGQLLRNVGIHEYLGDKKWKTWDISSEKFKITDK</sequence>
<dbReference type="SUPFAM" id="SSF102712">
    <property type="entry name" value="JAB1/MPN domain"/>
    <property type="match status" value="1"/>
</dbReference>
<reference evidence="1" key="1">
    <citation type="submission" date="2019-10" db="EMBL/GenBank/DDBJ databases">
        <title>Draft genome sequence of Panacibacter sp. KCS-6.</title>
        <authorList>
            <person name="Yim K.J."/>
        </authorList>
    </citation>
    <scope>NUCLEOTIDE SEQUENCE</scope>
    <source>
        <strain evidence="1">KCS-6</strain>
    </source>
</reference>
<organism evidence="1 2">
    <name type="scientific">Limnovirga soli</name>
    <dbReference type="NCBI Taxonomy" id="2656915"/>
    <lineage>
        <taxon>Bacteria</taxon>
        <taxon>Pseudomonadati</taxon>
        <taxon>Bacteroidota</taxon>
        <taxon>Chitinophagia</taxon>
        <taxon>Chitinophagales</taxon>
        <taxon>Chitinophagaceae</taxon>
        <taxon>Limnovirga</taxon>
    </lineage>
</organism>
<dbReference type="EMBL" id="WHPF01000001">
    <property type="protein sequence ID" value="NNV53856.1"/>
    <property type="molecule type" value="Genomic_DNA"/>
</dbReference>
<evidence type="ECO:0000313" key="2">
    <source>
        <dbReference type="Proteomes" id="UP000598971"/>
    </source>
</evidence>
<dbReference type="Proteomes" id="UP000598971">
    <property type="component" value="Unassembled WGS sequence"/>
</dbReference>
<name>A0A8J8JV52_9BACT</name>
<proteinExistence type="predicted"/>
<protein>
    <recommendedName>
        <fullName evidence="3">JAB domain-containing protein</fullName>
    </recommendedName>
</protein>